<dbReference type="Proteomes" id="UP000307749">
    <property type="component" value="Unassembled WGS sequence"/>
</dbReference>
<comment type="catalytic activity">
    <reaction evidence="3">
        <text>a purine D-ribonucleoside + phosphate = a purine nucleobase + alpha-D-ribose 1-phosphate</text>
        <dbReference type="Rhea" id="RHEA:19805"/>
        <dbReference type="ChEBI" id="CHEBI:26386"/>
        <dbReference type="ChEBI" id="CHEBI:43474"/>
        <dbReference type="ChEBI" id="CHEBI:57720"/>
        <dbReference type="ChEBI" id="CHEBI:142355"/>
        <dbReference type="EC" id="2.4.2.1"/>
    </reaction>
</comment>
<keyword evidence="2 3" id="KW-0808">Transferase</keyword>
<dbReference type="AlphaFoldDB" id="A0A4S3KU06"/>
<reference evidence="5 6" key="1">
    <citation type="submission" date="2017-02" db="EMBL/GenBank/DDBJ databases">
        <title>Whole genome sequencing of Metallibacterium scheffleri DSM 24874 (T).</title>
        <authorList>
            <person name="Kumar S."/>
            <person name="Patil P."/>
            <person name="Patil P.B."/>
        </authorList>
    </citation>
    <scope>NUCLEOTIDE SEQUENCE [LARGE SCALE GENOMIC DNA]</scope>
    <source>
        <strain evidence="5 6">DSM 24874</strain>
    </source>
</reference>
<dbReference type="HAMAP" id="MF_01963">
    <property type="entry name" value="MTAP"/>
    <property type="match status" value="1"/>
</dbReference>
<dbReference type="InterPro" id="IPR010044">
    <property type="entry name" value="MTAP"/>
</dbReference>
<dbReference type="GO" id="GO:0005829">
    <property type="term" value="C:cytosol"/>
    <property type="evidence" value="ECO:0007669"/>
    <property type="project" value="TreeGrafter"/>
</dbReference>
<comment type="similarity">
    <text evidence="3">Belongs to the PNP/MTAP phosphorylase family. MTAP subfamily.</text>
</comment>
<dbReference type="GO" id="GO:0006166">
    <property type="term" value="P:purine ribonucleoside salvage"/>
    <property type="evidence" value="ECO:0007669"/>
    <property type="project" value="UniProtKB-UniRule"/>
</dbReference>
<dbReference type="CDD" id="cd09010">
    <property type="entry name" value="MTAP_SsMTAPII_like_MTIP"/>
    <property type="match status" value="1"/>
</dbReference>
<gene>
    <name evidence="5" type="ORF">B1806_01430</name>
</gene>
<feature type="binding site" evidence="3">
    <location>
        <position position="191"/>
    </location>
    <ligand>
        <name>phosphate</name>
        <dbReference type="ChEBI" id="CHEBI:43474"/>
    </ligand>
</feature>
<comment type="pathway">
    <text evidence="3">Purine metabolism; purine nucleoside salvage.</text>
</comment>
<feature type="site" description="Important for substrate specificity" evidence="3">
    <location>
        <position position="228"/>
    </location>
</feature>
<evidence type="ECO:0000256" key="2">
    <source>
        <dbReference type="ARBA" id="ARBA00022679"/>
    </source>
</evidence>
<dbReference type="Pfam" id="PF01048">
    <property type="entry name" value="PNP_UDP_1"/>
    <property type="match status" value="1"/>
</dbReference>
<dbReference type="GO" id="GO:0017061">
    <property type="term" value="F:S-methyl-5-thioadenosine phosphorylase activity"/>
    <property type="evidence" value="ECO:0007669"/>
    <property type="project" value="InterPro"/>
</dbReference>
<feature type="binding site" evidence="3">
    <location>
        <begin position="57"/>
        <end position="58"/>
    </location>
    <ligand>
        <name>phosphate</name>
        <dbReference type="ChEBI" id="CHEBI:43474"/>
    </ligand>
</feature>
<proteinExistence type="inferred from homology"/>
<dbReference type="InterPro" id="IPR035994">
    <property type="entry name" value="Nucleoside_phosphorylase_sf"/>
</dbReference>
<dbReference type="GO" id="GO:0019509">
    <property type="term" value="P:L-methionine salvage from methylthioadenosine"/>
    <property type="evidence" value="ECO:0007669"/>
    <property type="project" value="TreeGrafter"/>
</dbReference>
<dbReference type="EC" id="2.4.2.1" evidence="3"/>
<name>A0A4S3KU06_9GAMM</name>
<dbReference type="RefSeq" id="WP_081127672.1">
    <property type="nucleotide sequence ID" value="NZ_DAHXOC010000003.1"/>
</dbReference>
<dbReference type="InterPro" id="IPR000845">
    <property type="entry name" value="Nucleoside_phosphorylase_d"/>
</dbReference>
<evidence type="ECO:0000313" key="5">
    <source>
        <dbReference type="EMBL" id="THD11948.1"/>
    </source>
</evidence>
<evidence type="ECO:0000313" key="6">
    <source>
        <dbReference type="Proteomes" id="UP000307749"/>
    </source>
</evidence>
<dbReference type="PANTHER" id="PTHR42679">
    <property type="entry name" value="S-METHYL-5'-THIOADENOSINE PHOSPHORYLASE"/>
    <property type="match status" value="1"/>
</dbReference>
<sequence>MNAHATTLAIIGGTGLYQLDGLEVESRVPVADTPWGAPSGEVISGRYGARHVLFLARHGAQHTLAPHAVNYRANLWLLQHLGAHEVLGINSAGGIRADLPPRVLALPDQIIDYTWGREGSYGGVQGAPVRHIDFAEPYSASLRARLFAAARTTGVDLREGGCYGCTQGPRLETVAEIARLRRDGCAMVGMTGMPEAALARELGLDYACVAILANWAAGCDPEPHAVTLDEVQANVAAASAALGLLLAQFLQTA</sequence>
<feature type="domain" description="Nucleoside phosphorylase" evidence="4">
    <location>
        <begin position="7"/>
        <end position="250"/>
    </location>
</feature>
<dbReference type="SUPFAM" id="SSF53167">
    <property type="entry name" value="Purine and uridine phosphorylases"/>
    <property type="match status" value="1"/>
</dbReference>
<organism evidence="5 6">
    <name type="scientific">Metallibacterium scheffleri</name>
    <dbReference type="NCBI Taxonomy" id="993689"/>
    <lineage>
        <taxon>Bacteria</taxon>
        <taxon>Pseudomonadati</taxon>
        <taxon>Pseudomonadota</taxon>
        <taxon>Gammaproteobacteria</taxon>
        <taxon>Lysobacterales</taxon>
        <taxon>Rhodanobacteraceae</taxon>
        <taxon>Metallibacterium</taxon>
    </lineage>
</organism>
<evidence type="ECO:0000259" key="4">
    <source>
        <dbReference type="Pfam" id="PF01048"/>
    </source>
</evidence>
<keyword evidence="6" id="KW-1185">Reference proteome</keyword>
<comment type="miscellaneous">
    <text evidence="3">Although this enzyme belongs to the family of MTA phosphorylases based on sequence homology, it has been shown that conserved amino acid substitutions in the substrate binding pocket convert the substrate specificity of this enzyme from 6-aminopurines to 6-oxopurines.</text>
</comment>
<keyword evidence="1 3" id="KW-0328">Glycosyltransferase</keyword>
<dbReference type="OrthoDB" id="1523230at2"/>
<feature type="site" description="Important for substrate specificity" evidence="3">
    <location>
        <position position="172"/>
    </location>
</feature>
<comment type="subunit">
    <text evidence="3">Homohexamer. Dimer of a homotrimer.</text>
</comment>
<dbReference type="UniPathway" id="UPA00606"/>
<comment type="caution">
    <text evidence="3">Lacks conserved residue(s) required for the propagation of feature annotation.</text>
</comment>
<evidence type="ECO:0000256" key="3">
    <source>
        <dbReference type="HAMAP-Rule" id="MF_01963"/>
    </source>
</evidence>
<dbReference type="STRING" id="993689.GCA_002077135_02198"/>
<feature type="binding site" evidence="3">
    <location>
        <begin position="214"/>
        <end position="216"/>
    </location>
    <ligand>
        <name>substrate</name>
    </ligand>
</feature>
<dbReference type="NCBIfam" id="NF006599">
    <property type="entry name" value="PRK09136.1"/>
    <property type="match status" value="1"/>
</dbReference>
<feature type="binding site" evidence="3">
    <location>
        <position position="190"/>
    </location>
    <ligand>
        <name>substrate</name>
    </ligand>
</feature>
<keyword evidence="3" id="KW-0660">Purine salvage</keyword>
<accession>A0A4S3KU06</accession>
<protein>
    <recommendedName>
        <fullName evidence="3">Probable 6-oxopurine nucleoside phosphorylase</fullName>
        <ecNumber evidence="3">2.4.2.1</ecNumber>
    </recommendedName>
    <alternativeName>
        <fullName evidence="3">Purine nucleoside phosphorylase</fullName>
        <shortName evidence="3">PNP</shortName>
    </alternativeName>
</protein>
<dbReference type="EMBL" id="MWQO01000005">
    <property type="protein sequence ID" value="THD11948.1"/>
    <property type="molecule type" value="Genomic_DNA"/>
</dbReference>
<evidence type="ECO:0000256" key="1">
    <source>
        <dbReference type="ARBA" id="ARBA00022676"/>
    </source>
</evidence>
<comment type="function">
    <text evidence="3">Purine nucleoside phosphorylase which is highly specific for 6-oxopurine nucleosides. Cleaves guanosine or inosine to respective bases and sugar-1-phosphate molecules. Involved in purine salvage.</text>
</comment>
<dbReference type="Gene3D" id="3.40.50.1580">
    <property type="entry name" value="Nucleoside phosphorylase domain"/>
    <property type="match status" value="1"/>
</dbReference>
<feature type="binding site" evidence="3">
    <location>
        <position position="14"/>
    </location>
    <ligand>
        <name>phosphate</name>
        <dbReference type="ChEBI" id="CHEBI:43474"/>
    </ligand>
</feature>
<comment type="caution">
    <text evidence="5">The sequence shown here is derived from an EMBL/GenBank/DDBJ whole genome shotgun (WGS) entry which is preliminary data.</text>
</comment>
<dbReference type="PANTHER" id="PTHR42679:SF2">
    <property type="entry name" value="S-METHYL-5'-THIOADENOSINE PHOSPHORYLASE"/>
    <property type="match status" value="1"/>
</dbReference>